<evidence type="ECO:0000256" key="5">
    <source>
        <dbReference type="ARBA" id="ARBA00023157"/>
    </source>
</evidence>
<dbReference type="PANTHER" id="PTHR13847:SF274">
    <property type="entry name" value="RIESKE 2FE-2S IRON-SULFUR PROTEIN YHFW-RELATED"/>
    <property type="match status" value="1"/>
</dbReference>
<dbReference type="Proteomes" id="UP000181997">
    <property type="component" value="Unassembled WGS sequence"/>
</dbReference>
<dbReference type="GO" id="GO:0004497">
    <property type="term" value="F:monooxygenase activity"/>
    <property type="evidence" value="ECO:0007669"/>
    <property type="project" value="UniProtKB-ARBA"/>
</dbReference>
<evidence type="ECO:0000259" key="6">
    <source>
        <dbReference type="PROSITE" id="PS51296"/>
    </source>
</evidence>
<dbReference type="InterPro" id="IPR036922">
    <property type="entry name" value="Rieske_2Fe-2S_sf"/>
</dbReference>
<dbReference type="PRINTS" id="PR00162">
    <property type="entry name" value="RIESKE"/>
</dbReference>
<evidence type="ECO:0000256" key="4">
    <source>
        <dbReference type="ARBA" id="ARBA00023014"/>
    </source>
</evidence>
<dbReference type="GO" id="GO:0005737">
    <property type="term" value="C:cytoplasm"/>
    <property type="evidence" value="ECO:0007669"/>
    <property type="project" value="TreeGrafter"/>
</dbReference>
<reference evidence="8" key="1">
    <citation type="submission" date="2016-08" db="EMBL/GenBank/DDBJ databases">
        <authorList>
            <person name="Varghese N."/>
            <person name="Submissions Spin"/>
        </authorList>
    </citation>
    <scope>NUCLEOTIDE SEQUENCE [LARGE SCALE GENOMIC DNA]</scope>
    <source>
        <strain evidence="8">SGD-1123</strain>
    </source>
</reference>
<dbReference type="Pfam" id="PF00355">
    <property type="entry name" value="Rieske"/>
    <property type="match status" value="1"/>
</dbReference>
<dbReference type="PANTHER" id="PTHR13847">
    <property type="entry name" value="SARCOSINE DEHYDROGENASE-RELATED"/>
    <property type="match status" value="1"/>
</dbReference>
<keyword evidence="8" id="KW-1185">Reference proteome</keyword>
<keyword evidence="1" id="KW-0001">2Fe-2S</keyword>
<name>A0A0V8HDG0_9BACI</name>
<accession>A0A0V8HDG0</accession>
<evidence type="ECO:0000313" key="8">
    <source>
        <dbReference type="Proteomes" id="UP000181997"/>
    </source>
</evidence>
<evidence type="ECO:0000256" key="1">
    <source>
        <dbReference type="ARBA" id="ARBA00022714"/>
    </source>
</evidence>
<dbReference type="InterPro" id="IPR005805">
    <property type="entry name" value="Rieske_Fe-S_prot_C"/>
</dbReference>
<dbReference type="AlphaFoldDB" id="A0A0V8HDG0"/>
<evidence type="ECO:0000313" key="7">
    <source>
        <dbReference type="EMBL" id="SCC26616.1"/>
    </source>
</evidence>
<dbReference type="Gene3D" id="2.102.10.10">
    <property type="entry name" value="Rieske [2Fe-2S] iron-sulphur domain"/>
    <property type="match status" value="1"/>
</dbReference>
<organism evidence="7 8">
    <name type="scientific">[Bacillus] enclensis</name>
    <dbReference type="NCBI Taxonomy" id="1402860"/>
    <lineage>
        <taxon>Bacteria</taxon>
        <taxon>Bacillati</taxon>
        <taxon>Bacillota</taxon>
        <taxon>Bacilli</taxon>
        <taxon>Bacillales</taxon>
        <taxon>Bacillaceae</taxon>
        <taxon>Rossellomorea</taxon>
    </lineage>
</organism>
<protein>
    <submittedName>
        <fullName evidence="7">Glycine/D-amino acid oxidase</fullName>
    </submittedName>
</protein>
<dbReference type="GO" id="GO:0016020">
    <property type="term" value="C:membrane"/>
    <property type="evidence" value="ECO:0007669"/>
    <property type="project" value="InterPro"/>
</dbReference>
<feature type="domain" description="Rieske" evidence="6">
    <location>
        <begin position="426"/>
        <end position="514"/>
    </location>
</feature>
<evidence type="ECO:0000256" key="2">
    <source>
        <dbReference type="ARBA" id="ARBA00022723"/>
    </source>
</evidence>
<dbReference type="InterPro" id="IPR038010">
    <property type="entry name" value="YhfW_C"/>
</dbReference>
<gene>
    <name evidence="7" type="ORF">GA0061094_3590</name>
</gene>
<dbReference type="PROSITE" id="PS51296">
    <property type="entry name" value="RIESKE"/>
    <property type="match status" value="1"/>
</dbReference>
<evidence type="ECO:0000256" key="3">
    <source>
        <dbReference type="ARBA" id="ARBA00023004"/>
    </source>
</evidence>
<keyword evidence="2" id="KW-0479">Metal-binding</keyword>
<dbReference type="Pfam" id="PF01266">
    <property type="entry name" value="DAO"/>
    <property type="match status" value="1"/>
</dbReference>
<dbReference type="SUPFAM" id="SSF51971">
    <property type="entry name" value="Nucleotide-binding domain"/>
    <property type="match status" value="1"/>
</dbReference>
<dbReference type="InterPro" id="IPR036188">
    <property type="entry name" value="FAD/NAD-bd_sf"/>
</dbReference>
<dbReference type="CDD" id="cd03477">
    <property type="entry name" value="Rieske_YhfW_C"/>
    <property type="match status" value="1"/>
</dbReference>
<dbReference type="InterPro" id="IPR006076">
    <property type="entry name" value="FAD-dep_OxRdtase"/>
</dbReference>
<dbReference type="EMBL" id="FMAU01000004">
    <property type="protein sequence ID" value="SCC26616.1"/>
    <property type="molecule type" value="Genomic_DNA"/>
</dbReference>
<dbReference type="Gene3D" id="3.50.50.60">
    <property type="entry name" value="FAD/NAD(P)-binding domain"/>
    <property type="match status" value="1"/>
</dbReference>
<dbReference type="GO" id="GO:0046872">
    <property type="term" value="F:metal ion binding"/>
    <property type="evidence" value="ECO:0007669"/>
    <property type="project" value="UniProtKB-KW"/>
</dbReference>
<dbReference type="SUPFAM" id="SSF50022">
    <property type="entry name" value="ISP domain"/>
    <property type="match status" value="1"/>
</dbReference>
<keyword evidence="4" id="KW-0411">Iron-sulfur</keyword>
<dbReference type="FunFam" id="2.102.10.10:FF:000014">
    <property type="entry name" value="Oxidoreductase, FAD dependent"/>
    <property type="match status" value="1"/>
</dbReference>
<sequence>MDTQNNHAFSQQPEPFWRESVQLPVFPKLGQNIKTDVAVVGGGIAGITTAYLLAKGGKKVALIDAGSLVNGTTGHTTAKITAQHGLIYDELINHYGEGFTKKYYEGNMKALSFMEETIKNENIECDHSKQDAYIYSTTDEYKKKVEKEFEAYLTLGIESELMEKLPIDLPIKNAVVMKEQAQFHPVKYLKALVDSIVNNGGQIFEDTTAKTINEGESTQVVTEEGYHIDSEYAVIATHFPFYDGMGAYFARLKPDRSYTVAAKTAKDFPGGMYLSAEDPTRSLRYTEDTNGDKLVLIGGDNHKTGQGKDTLKHYEALEEFGNTVFGIEEVKYKWSAQDLISLDKVPYIGPLTQKHPAILVATGFRKWGMTLGTLAGQILSDHILGNHNLYSDLFKPSRFKADPGIKRFLKENVNVAGQLVKGKLDIPTKKADDIKNGEGAIVLVNGRRCGGYRDEQGKLFVVDTTCTHMGCECSWNHGDHTWDCPCHGSRFAVDGTVVEGPAKEPLTRVDDQLG</sequence>
<keyword evidence="3" id="KW-0408">Iron</keyword>
<dbReference type="Gene3D" id="3.30.9.10">
    <property type="entry name" value="D-Amino Acid Oxidase, subunit A, domain 2"/>
    <property type="match status" value="1"/>
</dbReference>
<dbReference type="RefSeq" id="WP_058299506.1">
    <property type="nucleotide sequence ID" value="NZ_FMAU01000004.1"/>
</dbReference>
<dbReference type="OrthoDB" id="9767869at2"/>
<keyword evidence="5" id="KW-1015">Disulfide bond</keyword>
<dbReference type="GO" id="GO:0051537">
    <property type="term" value="F:2 iron, 2 sulfur cluster binding"/>
    <property type="evidence" value="ECO:0007669"/>
    <property type="project" value="UniProtKB-KW"/>
</dbReference>
<dbReference type="GO" id="GO:0016705">
    <property type="term" value="F:oxidoreductase activity, acting on paired donors, with incorporation or reduction of molecular oxygen"/>
    <property type="evidence" value="ECO:0007669"/>
    <property type="project" value="UniProtKB-ARBA"/>
</dbReference>
<proteinExistence type="predicted"/>
<dbReference type="InterPro" id="IPR017941">
    <property type="entry name" value="Rieske_2Fe-2S"/>
</dbReference>